<reference evidence="3" key="3">
    <citation type="submission" date="2015-06" db="UniProtKB">
        <authorList>
            <consortium name="EnsemblMetazoa"/>
        </authorList>
    </citation>
    <scope>IDENTIFICATION</scope>
</reference>
<evidence type="ECO:0008006" key="5">
    <source>
        <dbReference type="Google" id="ProtNLM"/>
    </source>
</evidence>
<feature type="chain" id="PRO_5008787695" description="GON domain-containing protein" evidence="1">
    <location>
        <begin position="18"/>
        <end position="273"/>
    </location>
</feature>
<protein>
    <recommendedName>
        <fullName evidence="5">GON domain-containing protein</fullName>
    </recommendedName>
</protein>
<dbReference type="InterPro" id="IPR014716">
    <property type="entry name" value="Fibrinogen_a/b/g_C_1"/>
</dbReference>
<evidence type="ECO:0000313" key="2">
    <source>
        <dbReference type="EMBL" id="ELT99471.1"/>
    </source>
</evidence>
<keyword evidence="4" id="KW-1185">Reference proteome</keyword>
<reference evidence="2 4" key="2">
    <citation type="journal article" date="2013" name="Nature">
        <title>Insights into bilaterian evolution from three spiralian genomes.</title>
        <authorList>
            <person name="Simakov O."/>
            <person name="Marletaz F."/>
            <person name="Cho S.J."/>
            <person name="Edsinger-Gonzales E."/>
            <person name="Havlak P."/>
            <person name="Hellsten U."/>
            <person name="Kuo D.H."/>
            <person name="Larsson T."/>
            <person name="Lv J."/>
            <person name="Arendt D."/>
            <person name="Savage R."/>
            <person name="Osoegawa K."/>
            <person name="de Jong P."/>
            <person name="Grimwood J."/>
            <person name="Chapman J.A."/>
            <person name="Shapiro H."/>
            <person name="Aerts A."/>
            <person name="Otillar R.P."/>
            <person name="Terry A.Y."/>
            <person name="Boore J.L."/>
            <person name="Grigoriev I.V."/>
            <person name="Lindberg D.R."/>
            <person name="Seaver E.C."/>
            <person name="Weisblat D.A."/>
            <person name="Putnam N.H."/>
            <person name="Rokhsar D.S."/>
        </authorList>
    </citation>
    <scope>NUCLEOTIDE SEQUENCE</scope>
    <source>
        <strain evidence="2 4">I ESC-2004</strain>
    </source>
</reference>
<dbReference type="NCBIfam" id="NF040941">
    <property type="entry name" value="GGGWT_bact"/>
    <property type="match status" value="1"/>
</dbReference>
<dbReference type="AlphaFoldDB" id="R7U724"/>
<evidence type="ECO:0000313" key="4">
    <source>
        <dbReference type="Proteomes" id="UP000014760"/>
    </source>
</evidence>
<dbReference type="OrthoDB" id="6059867at2759"/>
<dbReference type="EnsemblMetazoa" id="CapteT196162">
    <property type="protein sequence ID" value="CapteP196162"/>
    <property type="gene ID" value="CapteG196162"/>
</dbReference>
<dbReference type="Proteomes" id="UP000014760">
    <property type="component" value="Unassembled WGS sequence"/>
</dbReference>
<evidence type="ECO:0000313" key="3">
    <source>
        <dbReference type="EnsemblMetazoa" id="CapteP196162"/>
    </source>
</evidence>
<dbReference type="OMA" id="SCYSEDE"/>
<proteinExistence type="predicted"/>
<accession>R7U724</accession>
<name>R7U724_CAPTE</name>
<organism evidence="2">
    <name type="scientific">Capitella teleta</name>
    <name type="common">Polychaete worm</name>
    <dbReference type="NCBI Taxonomy" id="283909"/>
    <lineage>
        <taxon>Eukaryota</taxon>
        <taxon>Metazoa</taxon>
        <taxon>Spiralia</taxon>
        <taxon>Lophotrochozoa</taxon>
        <taxon>Annelida</taxon>
        <taxon>Polychaeta</taxon>
        <taxon>Sedentaria</taxon>
        <taxon>Scolecida</taxon>
        <taxon>Capitellidae</taxon>
        <taxon>Capitella</taxon>
    </lineage>
</organism>
<dbReference type="EMBL" id="AMQN01001932">
    <property type="status" value="NOT_ANNOTATED_CDS"/>
    <property type="molecule type" value="Genomic_DNA"/>
</dbReference>
<dbReference type="Gene3D" id="3.90.215.10">
    <property type="entry name" value="Gamma Fibrinogen, chain A, domain 1"/>
    <property type="match status" value="1"/>
</dbReference>
<gene>
    <name evidence="2" type="ORF">CAPTEDRAFT_196162</name>
</gene>
<evidence type="ECO:0000256" key="1">
    <source>
        <dbReference type="SAM" id="SignalP"/>
    </source>
</evidence>
<feature type="signal peptide" evidence="1">
    <location>
        <begin position="1"/>
        <end position="17"/>
    </location>
</feature>
<dbReference type="EMBL" id="KB306824">
    <property type="protein sequence ID" value="ELT99471.1"/>
    <property type="molecule type" value="Genomic_DNA"/>
</dbReference>
<dbReference type="SUPFAM" id="SSF56496">
    <property type="entry name" value="Fibrinogen C-terminal domain-like"/>
    <property type="match status" value="1"/>
</dbReference>
<sequence length="273" mass="30187">MFSLLLVLPFLVTFCQGSPSPDAQYEMLLGGNGFNVPLKFKWRVGKMPRSCKDILAENGEAHSGEYYLSVGRKFVLVYCEMGLNGGGYTFLHPSSFPTMSDEHLQEIFTDKTSFVMRTLRSDGRQTVSVLEQLSDFKQHELKLGLNQHDGYQAPINDLGTYLFFGFIPMTVASAKTTQGISVNDKPVTFSNCDANGNSHFVLSPNFAEIEPTDTGTMPGICKEFFTLGTQNPSGRMMSQEFFMFAEMHFGGCGCLTTTNTIESSVLAISIGFR</sequence>
<keyword evidence="1" id="KW-0732">Signal</keyword>
<dbReference type="InterPro" id="IPR036056">
    <property type="entry name" value="Fibrinogen-like_C"/>
</dbReference>
<reference evidence="4" key="1">
    <citation type="submission" date="2012-12" db="EMBL/GenBank/DDBJ databases">
        <authorList>
            <person name="Hellsten U."/>
            <person name="Grimwood J."/>
            <person name="Chapman J.A."/>
            <person name="Shapiro H."/>
            <person name="Aerts A."/>
            <person name="Otillar R.P."/>
            <person name="Terry A.Y."/>
            <person name="Boore J.L."/>
            <person name="Simakov O."/>
            <person name="Marletaz F."/>
            <person name="Cho S.-J."/>
            <person name="Edsinger-Gonzales E."/>
            <person name="Havlak P."/>
            <person name="Kuo D.-H."/>
            <person name="Larsson T."/>
            <person name="Lv J."/>
            <person name="Arendt D."/>
            <person name="Savage R."/>
            <person name="Osoegawa K."/>
            <person name="de Jong P."/>
            <person name="Lindberg D.R."/>
            <person name="Seaver E.C."/>
            <person name="Weisblat D.A."/>
            <person name="Putnam N.H."/>
            <person name="Grigoriev I.V."/>
            <person name="Rokhsar D.S."/>
        </authorList>
    </citation>
    <scope>NUCLEOTIDE SEQUENCE</scope>
    <source>
        <strain evidence="4">I ESC-2004</strain>
    </source>
</reference>
<dbReference type="HOGENOM" id="CLU_1020285_0_0_1"/>